<dbReference type="PROSITE" id="PS00211">
    <property type="entry name" value="ABC_TRANSPORTER_1"/>
    <property type="match status" value="1"/>
</dbReference>
<proteinExistence type="inferred from homology"/>
<keyword evidence="9" id="KW-1278">Translocase</keyword>
<dbReference type="EMBL" id="JACHIL010000005">
    <property type="protein sequence ID" value="MBB5092375.1"/>
    <property type="molecule type" value="Genomic_DNA"/>
</dbReference>
<dbReference type="PROSITE" id="PS50893">
    <property type="entry name" value="ABC_TRANSPORTER_2"/>
    <property type="match status" value="1"/>
</dbReference>
<evidence type="ECO:0000256" key="6">
    <source>
        <dbReference type="ARBA" id="ARBA00022833"/>
    </source>
</evidence>
<evidence type="ECO:0000256" key="1">
    <source>
        <dbReference type="ARBA" id="ARBA00004533"/>
    </source>
</evidence>
<dbReference type="GO" id="GO:0006829">
    <property type="term" value="P:zinc ion transport"/>
    <property type="evidence" value="ECO:0007669"/>
    <property type="project" value="UniProtKB-KW"/>
</dbReference>
<evidence type="ECO:0000256" key="12">
    <source>
        <dbReference type="SAM" id="MobiDB-lite"/>
    </source>
</evidence>
<reference evidence="14 15" key="1">
    <citation type="submission" date="2020-08" db="EMBL/GenBank/DDBJ databases">
        <title>Genomic Encyclopedia of Type Strains, Phase IV (KMG-IV): sequencing the most valuable type-strain genomes for metagenomic binning, comparative biology and taxonomic classification.</title>
        <authorList>
            <person name="Goeker M."/>
        </authorList>
    </citation>
    <scope>NUCLEOTIDE SEQUENCE [LARGE SCALE GENOMIC DNA]</scope>
    <source>
        <strain evidence="14 15">DSM 25620</strain>
    </source>
</reference>
<keyword evidence="6" id="KW-0862">Zinc</keyword>
<evidence type="ECO:0000256" key="5">
    <source>
        <dbReference type="ARBA" id="ARBA00022741"/>
    </source>
</evidence>
<dbReference type="Proteomes" id="UP000531231">
    <property type="component" value="Unassembled WGS sequence"/>
</dbReference>
<keyword evidence="11" id="KW-0472">Membrane</keyword>
<keyword evidence="15" id="KW-1185">Reference proteome</keyword>
<accession>A0A7W8ALA1</accession>
<keyword evidence="14" id="KW-0378">Hydrolase</keyword>
<evidence type="ECO:0000256" key="3">
    <source>
        <dbReference type="ARBA" id="ARBA00022448"/>
    </source>
</evidence>
<dbReference type="Pfam" id="PF00005">
    <property type="entry name" value="ABC_tran"/>
    <property type="match status" value="1"/>
</dbReference>
<evidence type="ECO:0000256" key="2">
    <source>
        <dbReference type="ARBA" id="ARBA00005417"/>
    </source>
</evidence>
<name>A0A7W8ALA1_9HYPH</name>
<comment type="similarity">
    <text evidence="2">Belongs to the ABC transporter superfamily.</text>
</comment>
<dbReference type="AlphaFoldDB" id="A0A7W8ALA1"/>
<feature type="domain" description="ABC transporter" evidence="13">
    <location>
        <begin position="18"/>
        <end position="233"/>
    </location>
</feature>
<keyword evidence="3" id="KW-0813">Transport</keyword>
<evidence type="ECO:0000256" key="7">
    <source>
        <dbReference type="ARBA" id="ARBA00022840"/>
    </source>
</evidence>
<dbReference type="GO" id="GO:0005524">
    <property type="term" value="F:ATP binding"/>
    <property type="evidence" value="ECO:0007669"/>
    <property type="project" value="UniProtKB-KW"/>
</dbReference>
<organism evidence="14 15">
    <name type="scientific">Pseudochrobactrum saccharolyticum</name>
    <dbReference type="NCBI Taxonomy" id="354352"/>
    <lineage>
        <taxon>Bacteria</taxon>
        <taxon>Pseudomonadati</taxon>
        <taxon>Pseudomonadota</taxon>
        <taxon>Alphaproteobacteria</taxon>
        <taxon>Hyphomicrobiales</taxon>
        <taxon>Brucellaceae</taxon>
        <taxon>Pseudochrobactrum</taxon>
    </lineage>
</organism>
<evidence type="ECO:0000256" key="8">
    <source>
        <dbReference type="ARBA" id="ARBA00022906"/>
    </source>
</evidence>
<keyword evidence="7 14" id="KW-0067">ATP-binding</keyword>
<feature type="region of interest" description="Disordered" evidence="12">
    <location>
        <begin position="267"/>
        <end position="297"/>
    </location>
</feature>
<dbReference type="SUPFAM" id="SSF52540">
    <property type="entry name" value="P-loop containing nucleoside triphosphate hydrolases"/>
    <property type="match status" value="1"/>
</dbReference>
<gene>
    <name evidence="14" type="ORF">HNQ68_002929</name>
</gene>
<dbReference type="InterPro" id="IPR003439">
    <property type="entry name" value="ABC_transporter-like_ATP-bd"/>
</dbReference>
<dbReference type="InterPro" id="IPR017871">
    <property type="entry name" value="ABC_transporter-like_CS"/>
</dbReference>
<keyword evidence="8" id="KW-0864">Zinc transport</keyword>
<dbReference type="InterPro" id="IPR050153">
    <property type="entry name" value="Metal_Ion_Import_ABC"/>
</dbReference>
<keyword evidence="5" id="KW-0547">Nucleotide-binding</keyword>
<protein>
    <submittedName>
        <fullName evidence="14">Zinc transport system ATP-binding protein</fullName>
        <ecNumber evidence="14">3.6.3.-</ecNumber>
    </submittedName>
</protein>
<dbReference type="InterPro" id="IPR003593">
    <property type="entry name" value="AAA+_ATPase"/>
</dbReference>
<dbReference type="GO" id="GO:0016887">
    <property type="term" value="F:ATP hydrolysis activity"/>
    <property type="evidence" value="ECO:0007669"/>
    <property type="project" value="InterPro"/>
</dbReference>
<dbReference type="PANTHER" id="PTHR42734">
    <property type="entry name" value="METAL TRANSPORT SYSTEM ATP-BINDING PROTEIN TM_0124-RELATED"/>
    <property type="match status" value="1"/>
</dbReference>
<comment type="subcellular location">
    <subcellularLocation>
        <location evidence="1">Cell inner membrane</location>
    </subcellularLocation>
</comment>
<keyword evidence="4" id="KW-1003">Cell membrane</keyword>
<evidence type="ECO:0000313" key="14">
    <source>
        <dbReference type="EMBL" id="MBB5092375.1"/>
    </source>
</evidence>
<dbReference type="SMART" id="SM00382">
    <property type="entry name" value="AAA"/>
    <property type="match status" value="1"/>
</dbReference>
<dbReference type="GO" id="GO:0005886">
    <property type="term" value="C:plasma membrane"/>
    <property type="evidence" value="ECO:0007669"/>
    <property type="project" value="UniProtKB-SubCell"/>
</dbReference>
<keyword evidence="10" id="KW-0406">Ion transport</keyword>
<evidence type="ECO:0000256" key="11">
    <source>
        <dbReference type="ARBA" id="ARBA00023136"/>
    </source>
</evidence>
<feature type="compositionally biased region" description="Basic and acidic residues" evidence="12">
    <location>
        <begin position="267"/>
        <end position="288"/>
    </location>
</feature>
<dbReference type="InterPro" id="IPR027417">
    <property type="entry name" value="P-loop_NTPase"/>
</dbReference>
<dbReference type="PANTHER" id="PTHR42734:SF9">
    <property type="entry name" value="ZINC IMPORT ATP-BINDING PROTEIN ZNUC"/>
    <property type="match status" value="1"/>
</dbReference>
<dbReference type="RefSeq" id="WP_151160031.1">
    <property type="nucleotide sequence ID" value="NZ_JACHIL010000005.1"/>
</dbReference>
<dbReference type="EC" id="3.6.3.-" evidence="14"/>
<evidence type="ECO:0000259" key="13">
    <source>
        <dbReference type="PROSITE" id="PS50893"/>
    </source>
</evidence>
<evidence type="ECO:0000256" key="9">
    <source>
        <dbReference type="ARBA" id="ARBA00022967"/>
    </source>
</evidence>
<comment type="caution">
    <text evidence="14">The sequence shown here is derived from an EMBL/GenBank/DDBJ whole genome shotgun (WGS) entry which is preliminary data.</text>
</comment>
<dbReference type="GO" id="GO:0010043">
    <property type="term" value="P:response to zinc ion"/>
    <property type="evidence" value="ECO:0007669"/>
    <property type="project" value="TreeGrafter"/>
</dbReference>
<sequence length="297" mass="32297">MHHPLSAAASGQTSDILLRLENAGIERNGRWLVRNIDLTLHKGEIVTLIGPNGSGKSTTAKMALGIHKPDEGAVKREKSLTIGYVPQKISIDPSLPLTVERMIRMTAPIRTEAIEAALQLAGIPQLIKAQVVHLSGGEFQRVLLARAFACKPDLLVLDEPLQGVDFAGEAELYEKIAKFRDQTGCGVLMISHDLHIVMAATDRVVCLNGHICCSGTPVDVAASPEYAKLFGLRTPRGMEIPPSLAVYTHHHDHTHLADGRVQHADGTITDHCHHDDGHHHEHCEDHNHPQSGGHNHA</sequence>
<evidence type="ECO:0000256" key="4">
    <source>
        <dbReference type="ARBA" id="ARBA00022475"/>
    </source>
</evidence>
<evidence type="ECO:0000256" key="10">
    <source>
        <dbReference type="ARBA" id="ARBA00023065"/>
    </source>
</evidence>
<evidence type="ECO:0000313" key="15">
    <source>
        <dbReference type="Proteomes" id="UP000531231"/>
    </source>
</evidence>
<dbReference type="Gene3D" id="3.40.50.300">
    <property type="entry name" value="P-loop containing nucleotide triphosphate hydrolases"/>
    <property type="match status" value="1"/>
</dbReference>